<protein>
    <submittedName>
        <fullName evidence="2">Uncharacterized protein</fullName>
    </submittedName>
</protein>
<proteinExistence type="predicted"/>
<dbReference type="AlphaFoldDB" id="A0A819GEZ0"/>
<accession>A0A819GEZ0</accession>
<organism evidence="2 4">
    <name type="scientific">Adineta steineri</name>
    <dbReference type="NCBI Taxonomy" id="433720"/>
    <lineage>
        <taxon>Eukaryota</taxon>
        <taxon>Metazoa</taxon>
        <taxon>Spiralia</taxon>
        <taxon>Gnathifera</taxon>
        <taxon>Rotifera</taxon>
        <taxon>Eurotatoria</taxon>
        <taxon>Bdelloidea</taxon>
        <taxon>Adinetida</taxon>
        <taxon>Adinetidae</taxon>
        <taxon>Adineta</taxon>
    </lineage>
</organism>
<gene>
    <name evidence="2" type="ORF">OKA104_LOCUS23127</name>
    <name evidence="3" type="ORF">OXD698_LOCUS29501</name>
</gene>
<dbReference type="Proteomes" id="UP000663844">
    <property type="component" value="Unassembled WGS sequence"/>
</dbReference>
<dbReference type="EMBL" id="CAJOAY010001738">
    <property type="protein sequence ID" value="CAF3880878.1"/>
    <property type="molecule type" value="Genomic_DNA"/>
</dbReference>
<dbReference type="Proteomes" id="UP000663881">
    <property type="component" value="Unassembled WGS sequence"/>
</dbReference>
<feature type="transmembrane region" description="Helical" evidence="1">
    <location>
        <begin position="39"/>
        <end position="60"/>
    </location>
</feature>
<sequence length="103" mass="11659">MSTMNNNNNRIGVVDDSETITSNGTQSETSCEYLKKRKVTWIIFTIIVLVIIMTLLILIFKSEKTSSGKTSTTEEITIKITEKMDVTTGSENETIIYFEVNIR</sequence>
<evidence type="ECO:0000313" key="4">
    <source>
        <dbReference type="Proteomes" id="UP000663881"/>
    </source>
</evidence>
<evidence type="ECO:0000313" key="2">
    <source>
        <dbReference type="EMBL" id="CAF3880878.1"/>
    </source>
</evidence>
<name>A0A819GEZ0_9BILA</name>
<evidence type="ECO:0000313" key="3">
    <source>
        <dbReference type="EMBL" id="CAF4000690.1"/>
    </source>
</evidence>
<reference evidence="2" key="1">
    <citation type="submission" date="2021-02" db="EMBL/GenBank/DDBJ databases">
        <authorList>
            <person name="Nowell W R."/>
        </authorList>
    </citation>
    <scope>NUCLEOTIDE SEQUENCE</scope>
</reference>
<keyword evidence="1" id="KW-0812">Transmembrane</keyword>
<keyword evidence="1" id="KW-0472">Membrane</keyword>
<evidence type="ECO:0000256" key="1">
    <source>
        <dbReference type="SAM" id="Phobius"/>
    </source>
</evidence>
<dbReference type="EMBL" id="CAJOAZ010003329">
    <property type="protein sequence ID" value="CAF4000690.1"/>
    <property type="molecule type" value="Genomic_DNA"/>
</dbReference>
<keyword evidence="1" id="KW-1133">Transmembrane helix</keyword>
<comment type="caution">
    <text evidence="2">The sequence shown here is derived from an EMBL/GenBank/DDBJ whole genome shotgun (WGS) entry which is preliminary data.</text>
</comment>